<dbReference type="Proteomes" id="UP000462014">
    <property type="component" value="Unassembled WGS sequence"/>
</dbReference>
<sequence length="273" mass="31303">MLKISGLFVYPIKSLGGIALHTAQVCNRGLEHDRRWMLVDENNRFLSQREIPEMALLQVEFVDNGLWVMHQQQAESSIFIPFMFDAKEAAVCTIWDDKCLSEFVDREIDAWFTEMLQLKCRLVYMPKTTLRQVDQQYAQPDQVTSFADAYPFLMVGQASLDELNGRLPEAVPMDRFRPNIVFTGGTPFQEDQMQHFTISNINFYGVKPCARCPVITINQENGIIGKEPLKTLAGYRKKNNKVYFGQNLVHDGEGVISIGDEINIKELKPEKFI</sequence>
<proteinExistence type="predicted"/>
<dbReference type="InterPro" id="IPR011037">
    <property type="entry name" value="Pyrv_Knase-like_insert_dom_sf"/>
</dbReference>
<reference evidence="2 3" key="1">
    <citation type="submission" date="2019-12" db="EMBL/GenBank/DDBJ databases">
        <title>Mucilaginibacter sp. HMF7410 genome sequencing and assembly.</title>
        <authorList>
            <person name="Kang H."/>
            <person name="Cha I."/>
            <person name="Kim H."/>
            <person name="Joh K."/>
        </authorList>
    </citation>
    <scope>NUCLEOTIDE SEQUENCE [LARGE SCALE GENOMIC DNA]</scope>
    <source>
        <strain evidence="2 3">HMF7410</strain>
    </source>
</reference>
<dbReference type="GO" id="GO:0030151">
    <property type="term" value="F:molybdenum ion binding"/>
    <property type="evidence" value="ECO:0007669"/>
    <property type="project" value="InterPro"/>
</dbReference>
<dbReference type="SUPFAM" id="SSF141673">
    <property type="entry name" value="MOSC N-terminal domain-like"/>
    <property type="match status" value="1"/>
</dbReference>
<dbReference type="SUPFAM" id="SSF50800">
    <property type="entry name" value="PK beta-barrel domain-like"/>
    <property type="match status" value="1"/>
</dbReference>
<comment type="caution">
    <text evidence="2">The sequence shown here is derived from an EMBL/GenBank/DDBJ whole genome shotgun (WGS) entry which is preliminary data.</text>
</comment>
<dbReference type="AlphaFoldDB" id="A0A7K1SWX7"/>
<dbReference type="GO" id="GO:0030170">
    <property type="term" value="F:pyridoxal phosphate binding"/>
    <property type="evidence" value="ECO:0007669"/>
    <property type="project" value="InterPro"/>
</dbReference>
<dbReference type="EMBL" id="WPIK01000007">
    <property type="protein sequence ID" value="MVN21804.1"/>
    <property type="molecule type" value="Genomic_DNA"/>
</dbReference>
<accession>A0A7K1SWX7</accession>
<evidence type="ECO:0000313" key="3">
    <source>
        <dbReference type="Proteomes" id="UP000462014"/>
    </source>
</evidence>
<dbReference type="PANTHER" id="PTHR14237:SF19">
    <property type="entry name" value="MITOCHONDRIAL AMIDOXIME REDUCING COMPONENT 1"/>
    <property type="match status" value="1"/>
</dbReference>
<dbReference type="RefSeq" id="WP_157566441.1">
    <property type="nucleotide sequence ID" value="NZ_WPIK01000007.1"/>
</dbReference>
<evidence type="ECO:0000313" key="2">
    <source>
        <dbReference type="EMBL" id="MVN21804.1"/>
    </source>
</evidence>
<dbReference type="Pfam" id="PF03476">
    <property type="entry name" value="MOSC_N"/>
    <property type="match status" value="1"/>
</dbReference>
<name>A0A7K1SWX7_9SPHI</name>
<dbReference type="GO" id="GO:0003824">
    <property type="term" value="F:catalytic activity"/>
    <property type="evidence" value="ECO:0007669"/>
    <property type="project" value="InterPro"/>
</dbReference>
<dbReference type="InterPro" id="IPR005303">
    <property type="entry name" value="MOCOS_middle"/>
</dbReference>
<dbReference type="InterPro" id="IPR005302">
    <property type="entry name" value="MoCF_Sase_C"/>
</dbReference>
<organism evidence="2 3">
    <name type="scientific">Mucilaginibacter arboris</name>
    <dbReference type="NCBI Taxonomy" id="2682090"/>
    <lineage>
        <taxon>Bacteria</taxon>
        <taxon>Pseudomonadati</taxon>
        <taxon>Bacteroidota</taxon>
        <taxon>Sphingobacteriia</taxon>
        <taxon>Sphingobacteriales</taxon>
        <taxon>Sphingobacteriaceae</taxon>
        <taxon>Mucilaginibacter</taxon>
    </lineage>
</organism>
<dbReference type="Pfam" id="PF03473">
    <property type="entry name" value="MOSC"/>
    <property type="match status" value="1"/>
</dbReference>
<keyword evidence="3" id="KW-1185">Reference proteome</keyword>
<feature type="domain" description="MOSC" evidence="1">
    <location>
        <begin position="120"/>
        <end position="265"/>
    </location>
</feature>
<dbReference type="PROSITE" id="PS51340">
    <property type="entry name" value="MOSC"/>
    <property type="match status" value="1"/>
</dbReference>
<protein>
    <submittedName>
        <fullName evidence="2">MOSC domain-containing protein</fullName>
    </submittedName>
</protein>
<evidence type="ECO:0000259" key="1">
    <source>
        <dbReference type="PROSITE" id="PS51340"/>
    </source>
</evidence>
<gene>
    <name evidence="2" type="ORF">GO621_09665</name>
</gene>
<dbReference type="PANTHER" id="PTHR14237">
    <property type="entry name" value="MOLYBDOPTERIN COFACTOR SULFURASE MOSC"/>
    <property type="match status" value="1"/>
</dbReference>